<name>A0A0W8G3W8_9ZZZZ</name>
<protein>
    <submittedName>
        <fullName evidence="1">Uncharacterized protein</fullName>
    </submittedName>
</protein>
<gene>
    <name evidence="1" type="ORF">ASZ90_002371</name>
</gene>
<proteinExistence type="predicted"/>
<sequence length="69" mass="7275">MGAELVEGVGLGAKREHACLRACGLRSGRPAAVRLPGCQTHCRHITGRSVPGCWQFGVHDVACDFNATS</sequence>
<evidence type="ECO:0000313" key="1">
    <source>
        <dbReference type="EMBL" id="KUG27769.1"/>
    </source>
</evidence>
<comment type="caution">
    <text evidence="1">The sequence shown here is derived from an EMBL/GenBank/DDBJ whole genome shotgun (WGS) entry which is preliminary data.</text>
</comment>
<dbReference type="EMBL" id="LNQE01000290">
    <property type="protein sequence ID" value="KUG27769.1"/>
    <property type="molecule type" value="Genomic_DNA"/>
</dbReference>
<organism evidence="1">
    <name type="scientific">hydrocarbon metagenome</name>
    <dbReference type="NCBI Taxonomy" id="938273"/>
    <lineage>
        <taxon>unclassified sequences</taxon>
        <taxon>metagenomes</taxon>
        <taxon>ecological metagenomes</taxon>
    </lineage>
</organism>
<reference evidence="1" key="1">
    <citation type="journal article" date="2015" name="Proc. Natl. Acad. Sci. U.S.A.">
        <title>Networks of energetic and metabolic interactions define dynamics in microbial communities.</title>
        <authorList>
            <person name="Embree M."/>
            <person name="Liu J.K."/>
            <person name="Al-Bassam M.M."/>
            <person name="Zengler K."/>
        </authorList>
    </citation>
    <scope>NUCLEOTIDE SEQUENCE</scope>
</reference>
<accession>A0A0W8G3W8</accession>
<dbReference type="AlphaFoldDB" id="A0A0W8G3W8"/>